<sequence>MRNSTGNCHFGVLKNKNGFFPLSYLVLPVVRMVEALIRLPHKTGYFSHKTHQQTSLTIS</sequence>
<reference evidence="1 2" key="1">
    <citation type="submission" date="2015-04" db="EMBL/GenBank/DDBJ databases">
        <authorList>
            <person name="Syromyatnikov M.Y."/>
            <person name="Popov V.N."/>
        </authorList>
    </citation>
    <scope>NUCLEOTIDE SEQUENCE [LARGE SCALE GENOMIC DNA]</scope>
</reference>
<evidence type="ECO:0000313" key="1">
    <source>
        <dbReference type="EMBL" id="CRL07972.1"/>
    </source>
</evidence>
<evidence type="ECO:0000313" key="2">
    <source>
        <dbReference type="Proteomes" id="UP000183832"/>
    </source>
</evidence>
<organism evidence="1 2">
    <name type="scientific">Clunio marinus</name>
    <dbReference type="NCBI Taxonomy" id="568069"/>
    <lineage>
        <taxon>Eukaryota</taxon>
        <taxon>Metazoa</taxon>
        <taxon>Ecdysozoa</taxon>
        <taxon>Arthropoda</taxon>
        <taxon>Hexapoda</taxon>
        <taxon>Insecta</taxon>
        <taxon>Pterygota</taxon>
        <taxon>Neoptera</taxon>
        <taxon>Endopterygota</taxon>
        <taxon>Diptera</taxon>
        <taxon>Nematocera</taxon>
        <taxon>Chironomoidea</taxon>
        <taxon>Chironomidae</taxon>
        <taxon>Clunio</taxon>
    </lineage>
</organism>
<gene>
    <name evidence="1" type="ORF">CLUMA_CG021122</name>
</gene>
<name>A0A1J1J877_9DIPT</name>
<protein>
    <submittedName>
        <fullName evidence="1">CLUMA_CG021122, isoform A</fullName>
    </submittedName>
</protein>
<dbReference type="Proteomes" id="UP000183832">
    <property type="component" value="Unassembled WGS sequence"/>
</dbReference>
<keyword evidence="2" id="KW-1185">Reference proteome</keyword>
<accession>A0A1J1J877</accession>
<dbReference type="EMBL" id="CVRI01000074">
    <property type="protein sequence ID" value="CRL07972.1"/>
    <property type="molecule type" value="Genomic_DNA"/>
</dbReference>
<dbReference type="AlphaFoldDB" id="A0A1J1J877"/>
<proteinExistence type="predicted"/>